<dbReference type="InterPro" id="IPR041555">
    <property type="entry name" value="MG3"/>
</dbReference>
<comment type="caution">
    <text evidence="3">The sequence shown here is derived from an EMBL/GenBank/DDBJ whole genome shotgun (WGS) entry which is preliminary data.</text>
</comment>
<keyword evidence="4" id="KW-1185">Reference proteome</keyword>
<feature type="signal peptide" evidence="1">
    <location>
        <begin position="1"/>
        <end position="20"/>
    </location>
</feature>
<feature type="chain" id="PRO_5039279426" description="Macroglobulin domain-containing protein" evidence="1">
    <location>
        <begin position="21"/>
        <end position="392"/>
    </location>
</feature>
<reference evidence="3" key="1">
    <citation type="journal article" date="2020" name="Cell">
        <title>Large-Scale Comparative Analyses of Tick Genomes Elucidate Their Genetic Diversity and Vector Capacities.</title>
        <authorList>
            <consortium name="Tick Genome and Microbiome Consortium (TIGMIC)"/>
            <person name="Jia N."/>
            <person name="Wang J."/>
            <person name="Shi W."/>
            <person name="Du L."/>
            <person name="Sun Y."/>
            <person name="Zhan W."/>
            <person name="Jiang J.F."/>
            <person name="Wang Q."/>
            <person name="Zhang B."/>
            <person name="Ji P."/>
            <person name="Bell-Sakyi L."/>
            <person name="Cui X.M."/>
            <person name="Yuan T.T."/>
            <person name="Jiang B.G."/>
            <person name="Yang W.F."/>
            <person name="Lam T.T."/>
            <person name="Chang Q.C."/>
            <person name="Ding S.J."/>
            <person name="Wang X.J."/>
            <person name="Zhu J.G."/>
            <person name="Ruan X.D."/>
            <person name="Zhao L."/>
            <person name="Wei J.T."/>
            <person name="Ye R.Z."/>
            <person name="Que T.C."/>
            <person name="Du C.H."/>
            <person name="Zhou Y.H."/>
            <person name="Cheng J.X."/>
            <person name="Dai P.F."/>
            <person name="Guo W.B."/>
            <person name="Han X.H."/>
            <person name="Huang E.J."/>
            <person name="Li L.F."/>
            <person name="Wei W."/>
            <person name="Gao Y.C."/>
            <person name="Liu J.Z."/>
            <person name="Shao H.Z."/>
            <person name="Wang X."/>
            <person name="Wang C.C."/>
            <person name="Yang T.C."/>
            <person name="Huo Q.B."/>
            <person name="Li W."/>
            <person name="Chen H.Y."/>
            <person name="Chen S.E."/>
            <person name="Zhou L.G."/>
            <person name="Ni X.B."/>
            <person name="Tian J.H."/>
            <person name="Sheng Y."/>
            <person name="Liu T."/>
            <person name="Pan Y.S."/>
            <person name="Xia L.Y."/>
            <person name="Li J."/>
            <person name="Zhao F."/>
            <person name="Cao W.C."/>
        </authorList>
    </citation>
    <scope>NUCLEOTIDE SEQUENCE</scope>
    <source>
        <strain evidence="3">Rsan-2018</strain>
    </source>
</reference>
<protein>
    <recommendedName>
        <fullName evidence="2">Macroglobulin domain-containing protein</fullName>
    </recommendedName>
</protein>
<evidence type="ECO:0000313" key="3">
    <source>
        <dbReference type="EMBL" id="KAH7983281.1"/>
    </source>
</evidence>
<evidence type="ECO:0000259" key="2">
    <source>
        <dbReference type="Pfam" id="PF17791"/>
    </source>
</evidence>
<dbReference type="InterPro" id="IPR050473">
    <property type="entry name" value="A2M/Complement_sys"/>
</dbReference>
<sequence>MLAALAGLWLCGVWSGFGSAALTSNEVTDNLLVDTLGLSGIEPRYLVLAPRVVRPNQVYRVTVTLLSANAAHTVRASLQRESEEVASAKELVASGETAIPQNAKPGKYQMRVEGNVNGVLGGTGFLQEQDVEFQAQFLTILIQTNQFVYNFEQSIKARIVLLTTELKPYAEPVDVYLTVSYEITVQDPATCDQYANKTIGFIKINFDLPYDYAVGWWSLKVVVLSQVEERKILLERWFTERYDVYVNVAPFVLDTDEYFEGDVSANYTTVAPVFGNATIRAYVRPTLVQDYDPGIQVVEPYLEEYVHDFRMGYQFKFPMSELRDLASPHPLDKCEIEIKAAVGERFLDVIVDGYARSRVINSSLSLKILGVKPLVFKPGMVFSVYVSMRKVM</sequence>
<reference evidence="3" key="2">
    <citation type="submission" date="2021-09" db="EMBL/GenBank/DDBJ databases">
        <authorList>
            <person name="Jia N."/>
            <person name="Wang J."/>
            <person name="Shi W."/>
            <person name="Du L."/>
            <person name="Sun Y."/>
            <person name="Zhan W."/>
            <person name="Jiang J."/>
            <person name="Wang Q."/>
            <person name="Zhang B."/>
            <person name="Ji P."/>
            <person name="Sakyi L.B."/>
            <person name="Cui X."/>
            <person name="Yuan T."/>
            <person name="Jiang B."/>
            <person name="Yang W."/>
            <person name="Lam T.T.-Y."/>
            <person name="Chang Q."/>
            <person name="Ding S."/>
            <person name="Wang X."/>
            <person name="Zhu J."/>
            <person name="Ruan X."/>
            <person name="Zhao L."/>
            <person name="Wei J."/>
            <person name="Que T."/>
            <person name="Du C."/>
            <person name="Cheng J."/>
            <person name="Dai P."/>
            <person name="Han X."/>
            <person name="Huang E."/>
            <person name="Gao Y."/>
            <person name="Liu J."/>
            <person name="Shao H."/>
            <person name="Ye R."/>
            <person name="Li L."/>
            <person name="Wei W."/>
            <person name="Wang X."/>
            <person name="Wang C."/>
            <person name="Huo Q."/>
            <person name="Li W."/>
            <person name="Guo W."/>
            <person name="Chen H."/>
            <person name="Chen S."/>
            <person name="Zhou L."/>
            <person name="Zhou L."/>
            <person name="Ni X."/>
            <person name="Tian J."/>
            <person name="Zhou Y."/>
            <person name="Sheng Y."/>
            <person name="Liu T."/>
            <person name="Pan Y."/>
            <person name="Xia L."/>
            <person name="Li J."/>
            <person name="Zhao F."/>
            <person name="Cao W."/>
        </authorList>
    </citation>
    <scope>NUCLEOTIDE SEQUENCE</scope>
    <source>
        <strain evidence="3">Rsan-2018</strain>
        <tissue evidence="3">Larvae</tissue>
    </source>
</reference>
<dbReference type="Gene3D" id="2.60.40.1930">
    <property type="match status" value="1"/>
</dbReference>
<dbReference type="Proteomes" id="UP000821837">
    <property type="component" value="Chromosome 1"/>
</dbReference>
<accession>A0A9D4T9D8</accession>
<name>A0A9D4T9D8_RHISA</name>
<gene>
    <name evidence="3" type="ORF">HPB52_010606</name>
</gene>
<dbReference type="AlphaFoldDB" id="A0A9D4T9D8"/>
<evidence type="ECO:0000256" key="1">
    <source>
        <dbReference type="SAM" id="SignalP"/>
    </source>
</evidence>
<dbReference type="PANTHER" id="PTHR11412:SF146">
    <property type="entry name" value="CD109 ANTIGEN"/>
    <property type="match status" value="1"/>
</dbReference>
<proteinExistence type="predicted"/>
<dbReference type="Pfam" id="PF17791">
    <property type="entry name" value="MG3"/>
    <property type="match status" value="1"/>
</dbReference>
<feature type="domain" description="Macroglobulin" evidence="2">
    <location>
        <begin position="241"/>
        <end position="283"/>
    </location>
</feature>
<dbReference type="PANTHER" id="PTHR11412">
    <property type="entry name" value="MACROGLOBULIN / COMPLEMENT"/>
    <property type="match status" value="1"/>
</dbReference>
<dbReference type="EMBL" id="JABSTV010001245">
    <property type="protein sequence ID" value="KAH7983281.1"/>
    <property type="molecule type" value="Genomic_DNA"/>
</dbReference>
<organism evidence="3 4">
    <name type="scientific">Rhipicephalus sanguineus</name>
    <name type="common">Brown dog tick</name>
    <name type="synonym">Ixodes sanguineus</name>
    <dbReference type="NCBI Taxonomy" id="34632"/>
    <lineage>
        <taxon>Eukaryota</taxon>
        <taxon>Metazoa</taxon>
        <taxon>Ecdysozoa</taxon>
        <taxon>Arthropoda</taxon>
        <taxon>Chelicerata</taxon>
        <taxon>Arachnida</taxon>
        <taxon>Acari</taxon>
        <taxon>Parasitiformes</taxon>
        <taxon>Ixodida</taxon>
        <taxon>Ixodoidea</taxon>
        <taxon>Ixodidae</taxon>
        <taxon>Rhipicephalinae</taxon>
        <taxon>Rhipicephalus</taxon>
        <taxon>Rhipicephalus</taxon>
    </lineage>
</organism>
<dbReference type="VEuPathDB" id="VectorBase:RSAN_056282"/>
<dbReference type="Gene3D" id="2.60.40.2950">
    <property type="match status" value="1"/>
</dbReference>
<evidence type="ECO:0000313" key="4">
    <source>
        <dbReference type="Proteomes" id="UP000821837"/>
    </source>
</evidence>
<keyword evidence="1" id="KW-0732">Signal</keyword>